<dbReference type="InterPro" id="IPR050704">
    <property type="entry name" value="Peptidase_C85-like"/>
</dbReference>
<dbReference type="CDD" id="cd22748">
    <property type="entry name" value="OTU_OTUD6-like"/>
    <property type="match status" value="1"/>
</dbReference>
<evidence type="ECO:0000313" key="2">
    <source>
        <dbReference type="EMBL" id="EKX43528.1"/>
    </source>
</evidence>
<feature type="domain" description="OTU" evidence="1">
    <location>
        <begin position="47"/>
        <end position="183"/>
    </location>
</feature>
<dbReference type="EnsemblProtists" id="EKX43528">
    <property type="protein sequence ID" value="EKX43528"/>
    <property type="gene ID" value="GUITHDRAFT_46351"/>
</dbReference>
<reference evidence="3" key="3">
    <citation type="submission" date="2015-06" db="UniProtKB">
        <authorList>
            <consortium name="EnsemblProtists"/>
        </authorList>
    </citation>
    <scope>IDENTIFICATION</scope>
</reference>
<keyword evidence="4" id="KW-1185">Reference proteome</keyword>
<dbReference type="GeneID" id="17300310"/>
<reference evidence="4" key="2">
    <citation type="submission" date="2012-11" db="EMBL/GenBank/DDBJ databases">
        <authorList>
            <person name="Kuo A."/>
            <person name="Curtis B.A."/>
            <person name="Tanifuji G."/>
            <person name="Burki F."/>
            <person name="Gruber A."/>
            <person name="Irimia M."/>
            <person name="Maruyama S."/>
            <person name="Arias M.C."/>
            <person name="Ball S.G."/>
            <person name="Gile G.H."/>
            <person name="Hirakawa Y."/>
            <person name="Hopkins J.F."/>
            <person name="Rensing S.A."/>
            <person name="Schmutz J."/>
            <person name="Symeonidi A."/>
            <person name="Elias M."/>
            <person name="Eveleigh R.J."/>
            <person name="Herman E.K."/>
            <person name="Klute M.J."/>
            <person name="Nakayama T."/>
            <person name="Obornik M."/>
            <person name="Reyes-Prieto A."/>
            <person name="Armbrust E.V."/>
            <person name="Aves S.J."/>
            <person name="Beiko R.G."/>
            <person name="Coutinho P."/>
            <person name="Dacks J.B."/>
            <person name="Durnford D.G."/>
            <person name="Fast N.M."/>
            <person name="Green B.R."/>
            <person name="Grisdale C."/>
            <person name="Hempe F."/>
            <person name="Henrissat B."/>
            <person name="Hoppner M.P."/>
            <person name="Ishida K.-I."/>
            <person name="Kim E."/>
            <person name="Koreny L."/>
            <person name="Kroth P.G."/>
            <person name="Liu Y."/>
            <person name="Malik S.-B."/>
            <person name="Maier U.G."/>
            <person name="McRose D."/>
            <person name="Mock T."/>
            <person name="Neilson J.A."/>
            <person name="Onodera N.T."/>
            <person name="Poole A.M."/>
            <person name="Pritham E.J."/>
            <person name="Richards T.A."/>
            <person name="Rocap G."/>
            <person name="Roy S.W."/>
            <person name="Sarai C."/>
            <person name="Schaack S."/>
            <person name="Shirato S."/>
            <person name="Slamovits C.H."/>
            <person name="Spencer D.F."/>
            <person name="Suzuki S."/>
            <person name="Worden A.Z."/>
            <person name="Zauner S."/>
            <person name="Barry K."/>
            <person name="Bell C."/>
            <person name="Bharti A.K."/>
            <person name="Crow J.A."/>
            <person name="Grimwood J."/>
            <person name="Kramer R."/>
            <person name="Lindquist E."/>
            <person name="Lucas S."/>
            <person name="Salamov A."/>
            <person name="McFadden G.I."/>
            <person name="Lane C.E."/>
            <person name="Keeling P.J."/>
            <person name="Gray M.W."/>
            <person name="Grigoriev I.V."/>
            <person name="Archibald J.M."/>
        </authorList>
    </citation>
    <scope>NUCLEOTIDE SEQUENCE</scope>
    <source>
        <strain evidence="4">CCMP2712</strain>
    </source>
</reference>
<dbReference type="SUPFAM" id="SSF54001">
    <property type="entry name" value="Cysteine proteinases"/>
    <property type="match status" value="1"/>
</dbReference>
<dbReference type="RefSeq" id="XP_005830508.1">
    <property type="nucleotide sequence ID" value="XM_005830451.1"/>
</dbReference>
<dbReference type="GO" id="GO:0004843">
    <property type="term" value="F:cysteine-type deubiquitinase activity"/>
    <property type="evidence" value="ECO:0007669"/>
    <property type="project" value="TreeGrafter"/>
</dbReference>
<dbReference type="InterPro" id="IPR003323">
    <property type="entry name" value="OTU_dom"/>
</dbReference>
<accession>L1J4R7</accession>
<dbReference type="Proteomes" id="UP000011087">
    <property type="component" value="Unassembled WGS sequence"/>
</dbReference>
<proteinExistence type="predicted"/>
<protein>
    <recommendedName>
        <fullName evidence="1">OTU domain-containing protein</fullName>
    </recommendedName>
</protein>
<dbReference type="eggNOG" id="KOG2606">
    <property type="taxonomic scope" value="Eukaryota"/>
</dbReference>
<evidence type="ECO:0000313" key="3">
    <source>
        <dbReference type="EnsemblProtists" id="EKX43528"/>
    </source>
</evidence>
<reference evidence="2 4" key="1">
    <citation type="journal article" date="2012" name="Nature">
        <title>Algal genomes reveal evolutionary mosaicism and the fate of nucleomorphs.</title>
        <authorList>
            <consortium name="DOE Joint Genome Institute"/>
            <person name="Curtis B.A."/>
            <person name="Tanifuji G."/>
            <person name="Burki F."/>
            <person name="Gruber A."/>
            <person name="Irimia M."/>
            <person name="Maruyama S."/>
            <person name="Arias M.C."/>
            <person name="Ball S.G."/>
            <person name="Gile G.H."/>
            <person name="Hirakawa Y."/>
            <person name="Hopkins J.F."/>
            <person name="Kuo A."/>
            <person name="Rensing S.A."/>
            <person name="Schmutz J."/>
            <person name="Symeonidi A."/>
            <person name="Elias M."/>
            <person name="Eveleigh R.J."/>
            <person name="Herman E.K."/>
            <person name="Klute M.J."/>
            <person name="Nakayama T."/>
            <person name="Obornik M."/>
            <person name="Reyes-Prieto A."/>
            <person name="Armbrust E.V."/>
            <person name="Aves S.J."/>
            <person name="Beiko R.G."/>
            <person name="Coutinho P."/>
            <person name="Dacks J.B."/>
            <person name="Durnford D.G."/>
            <person name="Fast N.M."/>
            <person name="Green B.R."/>
            <person name="Grisdale C.J."/>
            <person name="Hempel F."/>
            <person name="Henrissat B."/>
            <person name="Hoppner M.P."/>
            <person name="Ishida K."/>
            <person name="Kim E."/>
            <person name="Koreny L."/>
            <person name="Kroth P.G."/>
            <person name="Liu Y."/>
            <person name="Malik S.B."/>
            <person name="Maier U.G."/>
            <person name="McRose D."/>
            <person name="Mock T."/>
            <person name="Neilson J.A."/>
            <person name="Onodera N.T."/>
            <person name="Poole A.M."/>
            <person name="Pritham E.J."/>
            <person name="Richards T.A."/>
            <person name="Rocap G."/>
            <person name="Roy S.W."/>
            <person name="Sarai C."/>
            <person name="Schaack S."/>
            <person name="Shirato S."/>
            <person name="Slamovits C.H."/>
            <person name="Spencer D.F."/>
            <person name="Suzuki S."/>
            <person name="Worden A.Z."/>
            <person name="Zauner S."/>
            <person name="Barry K."/>
            <person name="Bell C."/>
            <person name="Bharti A.K."/>
            <person name="Crow J.A."/>
            <person name="Grimwood J."/>
            <person name="Kramer R."/>
            <person name="Lindquist E."/>
            <person name="Lucas S."/>
            <person name="Salamov A."/>
            <person name="McFadden G.I."/>
            <person name="Lane C.E."/>
            <person name="Keeling P.J."/>
            <person name="Gray M.W."/>
            <person name="Grigoriev I.V."/>
            <person name="Archibald J.M."/>
        </authorList>
    </citation>
    <scope>NUCLEOTIDE SEQUENCE</scope>
    <source>
        <strain evidence="2 4">CCMP2712</strain>
    </source>
</reference>
<dbReference type="PANTHER" id="PTHR12419:SF10">
    <property type="entry name" value="DEUBIQUITINASE OTUD6B"/>
    <property type="match status" value="1"/>
</dbReference>
<evidence type="ECO:0000259" key="1">
    <source>
        <dbReference type="PROSITE" id="PS50802"/>
    </source>
</evidence>
<dbReference type="InterPro" id="IPR038765">
    <property type="entry name" value="Papain-like_cys_pep_sf"/>
</dbReference>
<dbReference type="EMBL" id="JH993009">
    <property type="protein sequence ID" value="EKX43528.1"/>
    <property type="molecule type" value="Genomic_DNA"/>
</dbReference>
<dbReference type="HOGENOM" id="CLU_034963_1_1_1"/>
<dbReference type="AlphaFoldDB" id="L1J4R7"/>
<dbReference type="PaxDb" id="55529-EKX43528"/>
<sequence length="183" mass="21200">KAAGSKKKRKRNPTEEEIMARLARKRAKQNRELESRVLSQKLAEHGLSLVEIPADGHCLFAAISDQLKRSARHGEVIHNYKSLRRLACDYMLKHEDHFKHFLSLGKDTFEEYCKRIGRTTAWGGQHEIIALCHALKRNIEVYRHDMTRQLFPDAEAPYEGPPLRLSYHMHEYSGGEHYNSVVP</sequence>
<dbReference type="Pfam" id="PF02338">
    <property type="entry name" value="OTU"/>
    <property type="match status" value="1"/>
</dbReference>
<dbReference type="PANTHER" id="PTHR12419">
    <property type="entry name" value="OTU DOMAIN CONTAINING PROTEIN"/>
    <property type="match status" value="1"/>
</dbReference>
<dbReference type="OrthoDB" id="415023at2759"/>
<name>L1J4R7_GUITC</name>
<dbReference type="STRING" id="905079.L1J4R7"/>
<feature type="non-terminal residue" evidence="2">
    <location>
        <position position="183"/>
    </location>
</feature>
<dbReference type="PROSITE" id="PS50802">
    <property type="entry name" value="OTU"/>
    <property type="match status" value="1"/>
</dbReference>
<evidence type="ECO:0000313" key="4">
    <source>
        <dbReference type="Proteomes" id="UP000011087"/>
    </source>
</evidence>
<organism evidence="2">
    <name type="scientific">Guillardia theta (strain CCMP2712)</name>
    <name type="common">Cryptophyte</name>
    <dbReference type="NCBI Taxonomy" id="905079"/>
    <lineage>
        <taxon>Eukaryota</taxon>
        <taxon>Cryptophyceae</taxon>
        <taxon>Pyrenomonadales</taxon>
        <taxon>Geminigeraceae</taxon>
        <taxon>Guillardia</taxon>
    </lineage>
</organism>
<dbReference type="KEGG" id="gtt:GUITHDRAFT_46351"/>
<dbReference type="Gene3D" id="3.90.70.80">
    <property type="match status" value="1"/>
</dbReference>
<feature type="non-terminal residue" evidence="2">
    <location>
        <position position="1"/>
    </location>
</feature>
<gene>
    <name evidence="2" type="ORF">GUITHDRAFT_46351</name>
</gene>
<dbReference type="OMA" id="VEMGIEY"/>
<dbReference type="GO" id="GO:0016579">
    <property type="term" value="P:protein deubiquitination"/>
    <property type="evidence" value="ECO:0007669"/>
    <property type="project" value="TreeGrafter"/>
</dbReference>